<organism evidence="6 7">
    <name type="scientific">Phyllobacterium sophorae</name>
    <dbReference type="NCBI Taxonomy" id="1520277"/>
    <lineage>
        <taxon>Bacteria</taxon>
        <taxon>Pseudomonadati</taxon>
        <taxon>Pseudomonadota</taxon>
        <taxon>Alphaproteobacteria</taxon>
        <taxon>Hyphomicrobiales</taxon>
        <taxon>Phyllobacteriaceae</taxon>
        <taxon>Phyllobacterium</taxon>
    </lineage>
</organism>
<reference evidence="7" key="1">
    <citation type="submission" date="2017-11" db="EMBL/GenBank/DDBJ databases">
        <authorList>
            <person name="Kuznetsova I."/>
            <person name="Sazanova A."/>
            <person name="Chirak E."/>
            <person name="Safronova V."/>
            <person name="Willems A."/>
        </authorList>
    </citation>
    <scope>NUCLEOTIDE SEQUENCE [LARGE SCALE GENOMIC DNA]</scope>
    <source>
        <strain evidence="7">CCBAU 03422</strain>
    </source>
</reference>
<keyword evidence="4" id="KW-0862">Zinc</keyword>
<dbReference type="CDD" id="cd07720">
    <property type="entry name" value="OPHC2-like_MBL-fold"/>
    <property type="match status" value="1"/>
</dbReference>
<evidence type="ECO:0000313" key="7">
    <source>
        <dbReference type="Proteomes" id="UP000241764"/>
    </source>
</evidence>
<evidence type="ECO:0000256" key="4">
    <source>
        <dbReference type="ARBA" id="ARBA00022833"/>
    </source>
</evidence>
<evidence type="ECO:0000256" key="1">
    <source>
        <dbReference type="ARBA" id="ARBA00007749"/>
    </source>
</evidence>
<dbReference type="Proteomes" id="UP000241764">
    <property type="component" value="Unassembled WGS sequence"/>
</dbReference>
<evidence type="ECO:0000256" key="3">
    <source>
        <dbReference type="ARBA" id="ARBA00022801"/>
    </source>
</evidence>
<dbReference type="RefSeq" id="WP_106663844.1">
    <property type="nucleotide sequence ID" value="NZ_PGGM01000003.1"/>
</dbReference>
<dbReference type="PANTHER" id="PTHR42978:SF6">
    <property type="entry name" value="QUORUM-QUENCHING LACTONASE YTNP-RELATED"/>
    <property type="match status" value="1"/>
</dbReference>
<dbReference type="Gene3D" id="3.60.15.10">
    <property type="entry name" value="Ribonuclease Z/Hydroxyacylglutathione hydrolase-like"/>
    <property type="match status" value="1"/>
</dbReference>
<feature type="domain" description="Metallo-beta-lactamase" evidence="5">
    <location>
        <begin position="92"/>
        <end position="296"/>
    </location>
</feature>
<evidence type="ECO:0000313" key="6">
    <source>
        <dbReference type="EMBL" id="PSH65429.1"/>
    </source>
</evidence>
<dbReference type="SUPFAM" id="SSF56281">
    <property type="entry name" value="Metallo-hydrolase/oxidoreductase"/>
    <property type="match status" value="1"/>
</dbReference>
<sequence length="324" mass="34719">MLATNRRAFLKAAVAGTVVSALEIPEFASAAAGPIQASPGHYSFTLGAFHITALCDGVFFLPTDSIATNVQADEKKAYFDAHYIAADVFRLQASPLLIDTGEKRILIDTGLGRSTGWAVHAGRVAKTFAAAGITPDSIDTIVLTHCHPDHIGGFGADPAKQFPNAELVLSEIELDLWNSPDAASKLPKWAAETAPAVKKVFAALGDRVHPIKTGTDVVTGVTVLDTAGHTQGHISLLVASANEQLLITGDAAPSIHITFDKPEWHIKWDHDPDKGAKTRRALLDRAANDRLLVAGYHYPFPGVGHVVKDGMGFRWLPTDWVWDS</sequence>
<evidence type="ECO:0000259" key="5">
    <source>
        <dbReference type="SMART" id="SM00849"/>
    </source>
</evidence>
<proteinExistence type="inferred from homology"/>
<dbReference type="PROSITE" id="PS51318">
    <property type="entry name" value="TAT"/>
    <property type="match status" value="1"/>
</dbReference>
<dbReference type="SMART" id="SM00849">
    <property type="entry name" value="Lactamase_B"/>
    <property type="match status" value="1"/>
</dbReference>
<dbReference type="EMBL" id="PGGM01000003">
    <property type="protein sequence ID" value="PSH65429.1"/>
    <property type="molecule type" value="Genomic_DNA"/>
</dbReference>
<comment type="caution">
    <text evidence="6">The sequence shown here is derived from an EMBL/GenBank/DDBJ whole genome shotgun (WGS) entry which is preliminary data.</text>
</comment>
<name>A0A2P7BG68_9HYPH</name>
<dbReference type="GO" id="GO:0046872">
    <property type="term" value="F:metal ion binding"/>
    <property type="evidence" value="ECO:0007669"/>
    <property type="project" value="UniProtKB-KW"/>
</dbReference>
<protein>
    <recommendedName>
        <fullName evidence="5">Metallo-beta-lactamase domain-containing protein</fullName>
    </recommendedName>
</protein>
<evidence type="ECO:0000256" key="2">
    <source>
        <dbReference type="ARBA" id="ARBA00022723"/>
    </source>
</evidence>
<dbReference type="InterPro" id="IPR006311">
    <property type="entry name" value="TAT_signal"/>
</dbReference>
<comment type="similarity">
    <text evidence="1">Belongs to the metallo-beta-lactamase superfamily.</text>
</comment>
<dbReference type="AlphaFoldDB" id="A0A2P7BG68"/>
<keyword evidence="3" id="KW-0378">Hydrolase</keyword>
<dbReference type="InterPro" id="IPR051013">
    <property type="entry name" value="MBL_superfamily_lactonases"/>
</dbReference>
<dbReference type="OrthoDB" id="9773738at2"/>
<accession>A0A2P7BG68</accession>
<dbReference type="InterPro" id="IPR001279">
    <property type="entry name" value="Metallo-B-lactamas"/>
</dbReference>
<dbReference type="PANTHER" id="PTHR42978">
    <property type="entry name" value="QUORUM-QUENCHING LACTONASE YTNP-RELATED-RELATED"/>
    <property type="match status" value="1"/>
</dbReference>
<dbReference type="Pfam" id="PF00753">
    <property type="entry name" value="Lactamase_B"/>
    <property type="match status" value="1"/>
</dbReference>
<keyword evidence="7" id="KW-1185">Reference proteome</keyword>
<dbReference type="InterPro" id="IPR036866">
    <property type="entry name" value="RibonucZ/Hydroxyglut_hydro"/>
</dbReference>
<gene>
    <name evidence="6" type="ORF">CU103_10595</name>
</gene>
<dbReference type="GO" id="GO:0016787">
    <property type="term" value="F:hydrolase activity"/>
    <property type="evidence" value="ECO:0007669"/>
    <property type="project" value="UniProtKB-KW"/>
</dbReference>
<keyword evidence="2" id="KW-0479">Metal-binding</keyword>